<evidence type="ECO:0000256" key="1">
    <source>
        <dbReference type="SAM" id="Phobius"/>
    </source>
</evidence>
<dbReference type="AlphaFoldDB" id="A0AAJ5UQ76"/>
<feature type="transmembrane region" description="Helical" evidence="1">
    <location>
        <begin position="142"/>
        <end position="161"/>
    </location>
</feature>
<dbReference type="Proteomes" id="UP001215533">
    <property type="component" value="Chromosome"/>
</dbReference>
<name>A0AAJ5UQ76_LATCU</name>
<keyword evidence="1" id="KW-0812">Transmembrane</keyword>
<evidence type="ECO:0000313" key="2">
    <source>
        <dbReference type="EMBL" id="WDC91588.1"/>
    </source>
</evidence>
<dbReference type="GO" id="GO:0016874">
    <property type="term" value="F:ligase activity"/>
    <property type="evidence" value="ECO:0007669"/>
    <property type="project" value="UniProtKB-KW"/>
</dbReference>
<reference evidence="2" key="1">
    <citation type="submission" date="2023-02" db="EMBL/GenBank/DDBJ databases">
        <title>Complete genome sequence of Lactobacillus curvatus CACC879 isolated from Pig feces.</title>
        <authorList>
            <person name="Park S."/>
            <person name="Park M.A."/>
            <person name="Kim D.-H."/>
            <person name="Kim Y."/>
        </authorList>
    </citation>
    <scope>NUCLEOTIDE SEQUENCE</scope>
    <source>
        <strain evidence="2">CACC879</strain>
    </source>
</reference>
<gene>
    <name evidence="2" type="ORF">PSR33_05160</name>
</gene>
<dbReference type="EMBL" id="CP117683">
    <property type="protein sequence ID" value="WDC91588.1"/>
    <property type="molecule type" value="Genomic_DNA"/>
</dbReference>
<accession>A0AAJ5UQ76</accession>
<keyword evidence="1" id="KW-1133">Transmembrane helix</keyword>
<proteinExistence type="predicted"/>
<protein>
    <submittedName>
        <fullName evidence="2">O-antigen ligase</fullName>
    </submittedName>
</protein>
<dbReference type="NCBIfam" id="TIGR04370">
    <property type="entry name" value="glyco_rpt_poly"/>
    <property type="match status" value="1"/>
</dbReference>
<organism evidence="2 3">
    <name type="scientific">Latilactobacillus curvatus</name>
    <name type="common">Lactobacillus curvatus</name>
    <dbReference type="NCBI Taxonomy" id="28038"/>
    <lineage>
        <taxon>Bacteria</taxon>
        <taxon>Bacillati</taxon>
        <taxon>Bacillota</taxon>
        <taxon>Bacilli</taxon>
        <taxon>Lactobacillales</taxon>
        <taxon>Lactobacillaceae</taxon>
        <taxon>Latilactobacillus</taxon>
    </lineage>
</organism>
<sequence>MPLLIGIIVLSCFESLAFLIGRGGYEGASGLDYLAIYIGAPIKNLDTFLQGNIYVNNIFESQTFINLMNGIGPKFHLIQHSIMLDLPFQRVGIYSLGNVYTTFYAFIYDFGYNGVWILVLIMAIISQMVYEAVRSSYKVTSPAYSSLVYSYIATALVMSFFSNRFYEQIFNLSFIKIIIIWMLFKLIFIKVVFDRKEIK</sequence>
<feature type="transmembrane region" description="Helical" evidence="1">
    <location>
        <begin position="110"/>
        <end position="130"/>
    </location>
</feature>
<keyword evidence="2" id="KW-0436">Ligase</keyword>
<evidence type="ECO:0000313" key="3">
    <source>
        <dbReference type="Proteomes" id="UP001215533"/>
    </source>
</evidence>
<keyword evidence="1" id="KW-0472">Membrane</keyword>
<feature type="transmembrane region" description="Helical" evidence="1">
    <location>
        <begin position="173"/>
        <end position="193"/>
    </location>
</feature>